<dbReference type="EMBL" id="JAUSVX010000011">
    <property type="protein sequence ID" value="MDQ0472125.1"/>
    <property type="molecule type" value="Genomic_DNA"/>
</dbReference>
<organism evidence="2 3">
    <name type="scientific">Labrys wisconsinensis</name>
    <dbReference type="NCBI Taxonomy" id="425677"/>
    <lineage>
        <taxon>Bacteria</taxon>
        <taxon>Pseudomonadati</taxon>
        <taxon>Pseudomonadota</taxon>
        <taxon>Alphaproteobacteria</taxon>
        <taxon>Hyphomicrobiales</taxon>
        <taxon>Xanthobacteraceae</taxon>
        <taxon>Labrys</taxon>
    </lineage>
</organism>
<dbReference type="PANTHER" id="PTHR37315:SF1">
    <property type="entry name" value="UPF0311 PROTEIN BLR7842"/>
    <property type="match status" value="1"/>
</dbReference>
<dbReference type="RefSeq" id="WP_307278432.1">
    <property type="nucleotide sequence ID" value="NZ_JAUSVX010000011.1"/>
</dbReference>
<protein>
    <recommendedName>
        <fullName evidence="1">UPF0311 protein QO011_005154</fullName>
    </recommendedName>
</protein>
<dbReference type="Proteomes" id="UP001242480">
    <property type="component" value="Unassembled WGS sequence"/>
</dbReference>
<evidence type="ECO:0000313" key="2">
    <source>
        <dbReference type="EMBL" id="MDQ0472125.1"/>
    </source>
</evidence>
<dbReference type="Gene3D" id="2.40.160.20">
    <property type="match status" value="1"/>
</dbReference>
<comment type="similarity">
    <text evidence="1">Belongs to the UPF0311 family.</text>
</comment>
<gene>
    <name evidence="2" type="ORF">QO011_005154</name>
</gene>
<keyword evidence="3" id="KW-1185">Reference proteome</keyword>
<comment type="caution">
    <text evidence="2">The sequence shown here is derived from an EMBL/GenBank/DDBJ whole genome shotgun (WGS) entry which is preliminary data.</text>
</comment>
<evidence type="ECO:0000256" key="1">
    <source>
        <dbReference type="HAMAP-Rule" id="MF_00775"/>
    </source>
</evidence>
<dbReference type="HAMAP" id="MF_00775">
    <property type="entry name" value="UPF0311"/>
    <property type="match status" value="1"/>
</dbReference>
<reference evidence="2 3" key="1">
    <citation type="submission" date="2023-07" db="EMBL/GenBank/DDBJ databases">
        <title>Genomic Encyclopedia of Type Strains, Phase IV (KMG-IV): sequencing the most valuable type-strain genomes for metagenomic binning, comparative biology and taxonomic classification.</title>
        <authorList>
            <person name="Goeker M."/>
        </authorList>
    </citation>
    <scope>NUCLEOTIDE SEQUENCE [LARGE SCALE GENOMIC DNA]</scope>
    <source>
        <strain evidence="2 3">DSM 19619</strain>
    </source>
</reference>
<dbReference type="InterPro" id="IPR020915">
    <property type="entry name" value="UPF0311"/>
</dbReference>
<proteinExistence type="inferred from homology"/>
<name>A0ABU0JET4_9HYPH</name>
<dbReference type="PANTHER" id="PTHR37315">
    <property type="entry name" value="UPF0311 PROTEIN BLR7842"/>
    <property type="match status" value="1"/>
</dbReference>
<evidence type="ECO:0000313" key="3">
    <source>
        <dbReference type="Proteomes" id="UP001242480"/>
    </source>
</evidence>
<accession>A0ABU0JET4</accession>
<sequence>MASNLFDDLPDVLRQVRTKPLFVMRLDVRRLQVVGATPGAYRRVGVVPGGLFEGERLSGEVLDGGSDWQAVRSDGSTTLDVRLVLKTTDDALIGMTYRGIRRGPADVIARLEKGEPVDPASYYFRIAPLFETEAPRYAWLNGVIAVGLGHRLAEGPVYSVFEVL</sequence>
<dbReference type="Pfam" id="PF11578">
    <property type="entry name" value="DUF3237"/>
    <property type="match status" value="1"/>
</dbReference>